<evidence type="ECO:0008006" key="3">
    <source>
        <dbReference type="Google" id="ProtNLM"/>
    </source>
</evidence>
<dbReference type="EMBL" id="MU865402">
    <property type="protein sequence ID" value="KAK4224141.1"/>
    <property type="molecule type" value="Genomic_DNA"/>
</dbReference>
<protein>
    <recommendedName>
        <fullName evidence="3">Fungal N-terminal domain-containing protein</fullName>
    </recommendedName>
</protein>
<proteinExistence type="predicted"/>
<reference evidence="1" key="1">
    <citation type="journal article" date="2023" name="Mol. Phylogenet. Evol.">
        <title>Genome-scale phylogeny and comparative genomics of the fungal order Sordariales.</title>
        <authorList>
            <person name="Hensen N."/>
            <person name="Bonometti L."/>
            <person name="Westerberg I."/>
            <person name="Brannstrom I.O."/>
            <person name="Guillou S."/>
            <person name="Cros-Aarteil S."/>
            <person name="Calhoun S."/>
            <person name="Haridas S."/>
            <person name="Kuo A."/>
            <person name="Mondo S."/>
            <person name="Pangilinan J."/>
            <person name="Riley R."/>
            <person name="LaButti K."/>
            <person name="Andreopoulos B."/>
            <person name="Lipzen A."/>
            <person name="Chen C."/>
            <person name="Yan M."/>
            <person name="Daum C."/>
            <person name="Ng V."/>
            <person name="Clum A."/>
            <person name="Steindorff A."/>
            <person name="Ohm R.A."/>
            <person name="Martin F."/>
            <person name="Silar P."/>
            <person name="Natvig D.O."/>
            <person name="Lalanne C."/>
            <person name="Gautier V."/>
            <person name="Ament-Velasquez S.L."/>
            <person name="Kruys A."/>
            <person name="Hutchinson M.I."/>
            <person name="Powell A.J."/>
            <person name="Barry K."/>
            <person name="Miller A.N."/>
            <person name="Grigoriev I.V."/>
            <person name="Debuchy R."/>
            <person name="Gladieux P."/>
            <person name="Hiltunen Thoren M."/>
            <person name="Johannesson H."/>
        </authorList>
    </citation>
    <scope>NUCLEOTIDE SEQUENCE</scope>
    <source>
        <strain evidence="1">CBS 990.96</strain>
    </source>
</reference>
<comment type="caution">
    <text evidence="1">The sequence shown here is derived from an EMBL/GenBank/DDBJ whole genome shotgun (WGS) entry which is preliminary data.</text>
</comment>
<accession>A0AAN7BIX2</accession>
<gene>
    <name evidence="1" type="ORF">QBC38DRAFT_25931</name>
</gene>
<name>A0AAN7BIX2_9PEZI</name>
<dbReference type="Gene3D" id="1.25.40.20">
    <property type="entry name" value="Ankyrin repeat-containing domain"/>
    <property type="match status" value="1"/>
</dbReference>
<reference evidence="1" key="2">
    <citation type="submission" date="2023-05" db="EMBL/GenBank/DDBJ databases">
        <authorList>
            <consortium name="Lawrence Berkeley National Laboratory"/>
            <person name="Steindorff A."/>
            <person name="Hensen N."/>
            <person name="Bonometti L."/>
            <person name="Westerberg I."/>
            <person name="Brannstrom I.O."/>
            <person name="Guillou S."/>
            <person name="Cros-Aarteil S."/>
            <person name="Calhoun S."/>
            <person name="Haridas S."/>
            <person name="Kuo A."/>
            <person name="Mondo S."/>
            <person name="Pangilinan J."/>
            <person name="Riley R."/>
            <person name="Labutti K."/>
            <person name="Andreopoulos B."/>
            <person name="Lipzen A."/>
            <person name="Chen C."/>
            <person name="Yanf M."/>
            <person name="Daum C."/>
            <person name="Ng V."/>
            <person name="Clum A."/>
            <person name="Ohm R."/>
            <person name="Martin F."/>
            <person name="Silar P."/>
            <person name="Natvig D."/>
            <person name="Lalanne C."/>
            <person name="Gautier V."/>
            <person name="Ament-Velasquez S.L."/>
            <person name="Kruys A."/>
            <person name="Hutchinson M.I."/>
            <person name="Powell A.J."/>
            <person name="Barry K."/>
            <person name="Miller A.N."/>
            <person name="Grigoriev I.V."/>
            <person name="Debuchy R."/>
            <person name="Gladieux P."/>
            <person name="Thoren M.H."/>
            <person name="Johannesson H."/>
        </authorList>
    </citation>
    <scope>NUCLEOTIDE SEQUENCE</scope>
    <source>
        <strain evidence="1">CBS 990.96</strain>
    </source>
</reference>
<dbReference type="Proteomes" id="UP001301958">
    <property type="component" value="Unassembled WGS sequence"/>
</dbReference>
<keyword evidence="2" id="KW-1185">Reference proteome</keyword>
<evidence type="ECO:0000313" key="2">
    <source>
        <dbReference type="Proteomes" id="UP001301958"/>
    </source>
</evidence>
<evidence type="ECO:0000313" key="1">
    <source>
        <dbReference type="EMBL" id="KAK4224141.1"/>
    </source>
</evidence>
<dbReference type="InterPro" id="IPR036770">
    <property type="entry name" value="Ankyrin_rpt-contain_sf"/>
</dbReference>
<dbReference type="SUPFAM" id="SSF48403">
    <property type="entry name" value="Ankyrin repeat"/>
    <property type="match status" value="1"/>
</dbReference>
<organism evidence="1 2">
    <name type="scientific">Podospora fimiseda</name>
    <dbReference type="NCBI Taxonomy" id="252190"/>
    <lineage>
        <taxon>Eukaryota</taxon>
        <taxon>Fungi</taxon>
        <taxon>Dikarya</taxon>
        <taxon>Ascomycota</taxon>
        <taxon>Pezizomycotina</taxon>
        <taxon>Sordariomycetes</taxon>
        <taxon>Sordariomycetidae</taxon>
        <taxon>Sordariales</taxon>
        <taxon>Podosporaceae</taxon>
        <taxon>Podospora</taxon>
    </lineage>
</organism>
<dbReference type="AlphaFoldDB" id="A0AAN7BIX2"/>
<sequence>MADPISLVGLTAGLVSLGLQISEGAFKFIDALKCRKEEIASTRRQVDDFKSLITSIETAAQQFQTGYPTIKIAVLNCINSCKTELTGLESFLVELIEQDPSTTGLRAHLKSHGKKLVYPFERPKIEKLEKTLDSANGKLLLVLQTLGIQVASSANGKLSTIEGEIRDTKDLQYLHHAKLMRQALITNHTQFRQLGELAVIRKENALNTTRHADVARELELFRQETRQSLKLITGRLVSKPGALKEICDAADMRKDLKISGQSTTSLVVSKNHYNEQFQAIMSSFGASASCFCRPRQRLEQKVPAHNSLFSFFVETAIMEQHLPGCSAGRANSKEQRKEYVLVYNGLRRVLNSAIRISFAMHTGAGAWSITPTFKYYPTVDPNDAPAFRIMKFISDVVNWRPRTWEDDDYERRVIEENAQEWPKLVALAFSKVVLQLRKNKISPLAIDSQKRSLLHYAAEAMNCILRSDLSDDPTGRTMSGALFPLLQVFKELVSYNVPACDYDIEGRAPLALTIPGFDYCPLVFQDLVDVVFPTTNDIRPLLCSLEPCQQPYLESSVFGIWRCMEVLKSSPKVAEAEGCGDLSLAILANDSVKVQKYLERHPEMLNERTLMGQSPLHLACDKPSILRLLLKHTTDPELLNHVDSEGRSAFEWAFAVSGKFCVNQTRNMCSRCRCAEATLLFLRAGSIFGHNFLRKLQLFLNFASQRCKKRFIQHLKKRREELKDLAILHLLPSEVHDLRLQSGGVLDAAVPQVVSLLQRRGVIIPPALSLPEPCHGNSPAAYPIYQNLQEVDDAELFFRAGFHDMDVFLLEWPGFSISYLPDPVLLYMQWLDNHRVGFLCEPLKLLNSIQLNTFNAHAICCGIGRRLNTWFGDNLEKPKDDWVTKLNTTALSRNLADQCECKCSIEGCLPFLYLLKGMEEPFMAPDCLADMFICYLGHLGAGVDVNHHYAALRYNTYTVLGLPHICCDLEKGLNNLREPRYSPEEVEEIYSEHAACLGLFEDLLEEFEEQINRIFAIPAEDRLPILVHFWRCPWVRRIEEVLGQLEGDALTEQEKLGAERVGVIWDSERSMDEPEPSPNNPHDPDTWEYWFYELNQIP</sequence>